<dbReference type="Gene3D" id="3.90.640.10">
    <property type="entry name" value="Actin, Chain A, domain 4"/>
    <property type="match status" value="1"/>
</dbReference>
<dbReference type="PANTHER" id="PTHR42749:SF1">
    <property type="entry name" value="CELL SHAPE-DETERMINING PROTEIN MREB"/>
    <property type="match status" value="1"/>
</dbReference>
<keyword evidence="1" id="KW-0547">Nucleotide-binding</keyword>
<dbReference type="SUPFAM" id="SSF53067">
    <property type="entry name" value="Actin-like ATPase domain"/>
    <property type="match status" value="2"/>
</dbReference>
<sequence length="630" mass="64795">MRAGQARLAIDCGSATTTAVLAWPDGSWSPLLFDGEPGLPSAVFVADGGTVLTGQRAWQAAPADPGRFVPLPRRPADDRLVVAGGEVAPADLVAATLRRVVDEARSVAGGPVEDVRLVVPAGWGPRRRTWLRHAAHRAGLPQPRLVEAPVAVASHLLAVGVQVPVGSVVVVCDLGGGAEVSVVRRGPVGFEVLATLADVDAGGDAIDRALTAVLPEPESPSDGWVLAASVRAAKHALTEHAAVTVPVPAGPAVVLNSVVLEQAARPVLSRAAGLVRDVVAAAEVDPASISGLWCAGGAARMPLVAKVMSTETGFTPLLVQDPLLAAAAGAADAGGRSLEQVSEVVSEPVPPIRRAVEIAVPGFASLALVTHMLLTPIWNSGHLRPWAMLNWGELAMAAVFAVLACLGAGTVLGSSLASRTDTGVPLSPRAQVATGIVTAAWLGVAVAGMYAVVGSQYIGTQLGPFLRWALLPTVPLLVVAAVLALIAARQWRSPRGGWSEFLAFPVSSVVAATAGMLVIQWSVTAPRMQDMIVWLDLAGRVGGLLMGVGVITALVSRLALRLVLGAPFAILLAALVSHRTTGILAVIYTIAVTMWWLRRLWSRIIHPGPTTGQPAAFPPGPPAVGPGRVG</sequence>
<name>A0A9X0LF68_9ACTN</name>
<dbReference type="InterPro" id="IPR043129">
    <property type="entry name" value="ATPase_NBD"/>
</dbReference>
<organism evidence="5 6">
    <name type="scientific">Micromonospora maris</name>
    <dbReference type="NCBI Taxonomy" id="1003110"/>
    <lineage>
        <taxon>Bacteria</taxon>
        <taxon>Bacillati</taxon>
        <taxon>Actinomycetota</taxon>
        <taxon>Actinomycetes</taxon>
        <taxon>Micromonosporales</taxon>
        <taxon>Micromonosporaceae</taxon>
        <taxon>Micromonospora</taxon>
    </lineage>
</organism>
<dbReference type="Gene3D" id="3.30.420.40">
    <property type="match status" value="2"/>
</dbReference>
<feature type="transmembrane region" description="Helical" evidence="4">
    <location>
        <begin position="430"/>
        <end position="453"/>
    </location>
</feature>
<proteinExistence type="predicted"/>
<evidence type="ECO:0000256" key="4">
    <source>
        <dbReference type="SAM" id="Phobius"/>
    </source>
</evidence>
<feature type="transmembrane region" description="Helical" evidence="4">
    <location>
        <begin position="531"/>
        <end position="551"/>
    </location>
</feature>
<keyword evidence="3" id="KW-0143">Chaperone</keyword>
<keyword evidence="2" id="KW-0067">ATP-binding</keyword>
<feature type="transmembrane region" description="Helical" evidence="4">
    <location>
        <begin position="500"/>
        <end position="519"/>
    </location>
</feature>
<evidence type="ECO:0000256" key="1">
    <source>
        <dbReference type="ARBA" id="ARBA00022741"/>
    </source>
</evidence>
<protein>
    <submittedName>
        <fullName evidence="5">Heat-shock protein Hsp70</fullName>
    </submittedName>
</protein>
<dbReference type="AlphaFoldDB" id="A0A9X0LF68"/>
<dbReference type="Pfam" id="PF00012">
    <property type="entry name" value="HSP70"/>
    <property type="match status" value="1"/>
</dbReference>
<reference evidence="5 6" key="1">
    <citation type="submission" date="2015-10" db="EMBL/GenBank/DDBJ databases">
        <authorList>
            <person name="Ju K.-S."/>
            <person name="Doroghazi J.R."/>
            <person name="Metcalf W.W."/>
        </authorList>
    </citation>
    <scope>NUCLEOTIDE SEQUENCE [LARGE SCALE GENOMIC DNA]</scope>
    <source>
        <strain evidence="5 6">NRRL B-24793</strain>
    </source>
</reference>
<dbReference type="GO" id="GO:0005524">
    <property type="term" value="F:ATP binding"/>
    <property type="evidence" value="ECO:0007669"/>
    <property type="project" value="UniProtKB-KW"/>
</dbReference>
<feature type="transmembrane region" description="Helical" evidence="4">
    <location>
        <begin position="581"/>
        <end position="597"/>
    </location>
</feature>
<gene>
    <name evidence="5" type="ORF">ADL17_03140</name>
</gene>
<evidence type="ECO:0000313" key="6">
    <source>
        <dbReference type="Proteomes" id="UP000053246"/>
    </source>
</evidence>
<dbReference type="InterPro" id="IPR013126">
    <property type="entry name" value="Hsp_70_fam"/>
</dbReference>
<dbReference type="OMA" id="MYREAIL"/>
<dbReference type="Proteomes" id="UP000053246">
    <property type="component" value="Unassembled WGS sequence"/>
</dbReference>
<dbReference type="GO" id="GO:0140662">
    <property type="term" value="F:ATP-dependent protein folding chaperone"/>
    <property type="evidence" value="ECO:0007669"/>
    <property type="project" value="InterPro"/>
</dbReference>
<comment type="caution">
    <text evidence="5">The sequence shown here is derived from an EMBL/GenBank/DDBJ whole genome shotgun (WGS) entry which is preliminary data.</text>
</comment>
<keyword evidence="4" id="KW-1133">Transmembrane helix</keyword>
<keyword evidence="6" id="KW-1185">Reference proteome</keyword>
<feature type="transmembrane region" description="Helical" evidence="4">
    <location>
        <begin position="465"/>
        <end position="488"/>
    </location>
</feature>
<accession>A0A9X0LF68</accession>
<feature type="transmembrane region" description="Helical" evidence="4">
    <location>
        <begin position="394"/>
        <end position="418"/>
    </location>
</feature>
<keyword evidence="4" id="KW-0472">Membrane</keyword>
<evidence type="ECO:0000313" key="5">
    <source>
        <dbReference type="EMBL" id="KUJ48092.1"/>
    </source>
</evidence>
<feature type="transmembrane region" description="Helical" evidence="4">
    <location>
        <begin position="355"/>
        <end position="374"/>
    </location>
</feature>
<dbReference type="PANTHER" id="PTHR42749">
    <property type="entry name" value="CELL SHAPE-DETERMINING PROTEIN MREB"/>
    <property type="match status" value="1"/>
</dbReference>
<evidence type="ECO:0000256" key="2">
    <source>
        <dbReference type="ARBA" id="ARBA00022840"/>
    </source>
</evidence>
<evidence type="ECO:0000256" key="3">
    <source>
        <dbReference type="ARBA" id="ARBA00023186"/>
    </source>
</evidence>
<dbReference type="EMBL" id="LMWI01000001">
    <property type="protein sequence ID" value="KUJ48092.1"/>
    <property type="molecule type" value="Genomic_DNA"/>
</dbReference>
<keyword evidence="4" id="KW-0812">Transmembrane</keyword>